<sequence>LLSLIGPVVHRHRMDISPPFDTFVPRFSGIYPMSGHSNFRITTYGVPVFNGTNPAYSVIKRESPAEFGFLIKTRSHNSVLYEKTVNVFGNLSGTVKSIAVDYEHMNLTVIILF</sequence>
<evidence type="ECO:0000313" key="1">
    <source>
        <dbReference type="WBParaSite" id="GPUH_0000906001-mRNA-1"/>
    </source>
</evidence>
<proteinExistence type="predicted"/>
<name>A0A183DK09_9BILA</name>
<reference evidence="1" key="1">
    <citation type="submission" date="2016-06" db="UniProtKB">
        <authorList>
            <consortium name="WormBaseParasite"/>
        </authorList>
    </citation>
    <scope>IDENTIFICATION</scope>
</reference>
<accession>A0A183DK09</accession>
<dbReference type="AlphaFoldDB" id="A0A183DK09"/>
<protein>
    <submittedName>
        <fullName evidence="1">COPIIcoated_ERV domain-containing protein</fullName>
    </submittedName>
</protein>
<dbReference type="WBParaSite" id="GPUH_0000906001-mRNA-1">
    <property type="protein sequence ID" value="GPUH_0000906001-mRNA-1"/>
    <property type="gene ID" value="GPUH_0000906001"/>
</dbReference>
<organism evidence="1">
    <name type="scientific">Gongylonema pulchrum</name>
    <dbReference type="NCBI Taxonomy" id="637853"/>
    <lineage>
        <taxon>Eukaryota</taxon>
        <taxon>Metazoa</taxon>
        <taxon>Ecdysozoa</taxon>
        <taxon>Nematoda</taxon>
        <taxon>Chromadorea</taxon>
        <taxon>Rhabditida</taxon>
        <taxon>Spirurina</taxon>
        <taxon>Spiruromorpha</taxon>
        <taxon>Spiruroidea</taxon>
        <taxon>Gongylonematidae</taxon>
        <taxon>Gongylonema</taxon>
    </lineage>
</organism>